<reference evidence="2" key="1">
    <citation type="submission" date="2019-02" db="EMBL/GenBank/DDBJ databases">
        <authorList>
            <person name="Gruber-Vodicka R. H."/>
            <person name="Seah K. B. B."/>
        </authorList>
    </citation>
    <scope>NUCLEOTIDE SEQUENCE</scope>
    <source>
        <strain evidence="2">BECK_DK161</strain>
        <strain evidence="1">BECK_DK47</strain>
    </source>
</reference>
<sequence length="117" mass="13816">MDKTRNFHALLLHRRNCLDIRIVASEAVPRLWRLRRDRLQISKQLLSEHMDCKTRIVLHKKAKMAEKAGFTQRNSVNEHFEAIFNAVRECKVSFAYSSSFIRNYRLTKLLQLGACRT</sequence>
<accession>A0A450T9M2</accession>
<proteinExistence type="predicted"/>
<evidence type="ECO:0000313" key="2">
    <source>
        <dbReference type="EMBL" id="VFJ63393.1"/>
    </source>
</evidence>
<dbReference type="EMBL" id="CAADEX010000118">
    <property type="protein sequence ID" value="VFJ63004.1"/>
    <property type="molecule type" value="Genomic_DNA"/>
</dbReference>
<gene>
    <name evidence="1" type="ORF">BECKDK2373B_GA0170837_11188</name>
    <name evidence="2" type="ORF">BECKDK2373C_GA0170839_11072</name>
</gene>
<dbReference type="AlphaFoldDB" id="A0A450T9M2"/>
<protein>
    <submittedName>
        <fullName evidence="2">Uncharacterized protein</fullName>
    </submittedName>
</protein>
<name>A0A450T9M2_9GAMM</name>
<dbReference type="EMBL" id="CAADEY010000107">
    <property type="protein sequence ID" value="VFJ63393.1"/>
    <property type="molecule type" value="Genomic_DNA"/>
</dbReference>
<organism evidence="2">
    <name type="scientific">Candidatus Kentrum sp. DK</name>
    <dbReference type="NCBI Taxonomy" id="2126562"/>
    <lineage>
        <taxon>Bacteria</taxon>
        <taxon>Pseudomonadati</taxon>
        <taxon>Pseudomonadota</taxon>
        <taxon>Gammaproteobacteria</taxon>
        <taxon>Candidatus Kentrum</taxon>
    </lineage>
</organism>
<evidence type="ECO:0000313" key="1">
    <source>
        <dbReference type="EMBL" id="VFJ63004.1"/>
    </source>
</evidence>